<name>A0ABV2BSM7_9GAMM</name>
<evidence type="ECO:0000313" key="1">
    <source>
        <dbReference type="EMBL" id="MET1254935.1"/>
    </source>
</evidence>
<comment type="caution">
    <text evidence="1">The sequence shown here is derived from an EMBL/GenBank/DDBJ whole genome shotgun (WGS) entry which is preliminary data.</text>
</comment>
<dbReference type="RefSeq" id="WP_353874549.1">
    <property type="nucleotide sequence ID" value="NZ_JBEVCJ010000006.1"/>
</dbReference>
<accession>A0ABV2BSM7</accession>
<proteinExistence type="predicted"/>
<protein>
    <recommendedName>
        <fullName evidence="3">Beta-ketoacyl synthase N-terminal domain-containing protein</fullName>
    </recommendedName>
</protein>
<keyword evidence="2" id="KW-1185">Reference proteome</keyword>
<organism evidence="1 2">
    <name type="scientific">Aliikangiella maris</name>
    <dbReference type="NCBI Taxonomy" id="3162458"/>
    <lineage>
        <taxon>Bacteria</taxon>
        <taxon>Pseudomonadati</taxon>
        <taxon>Pseudomonadota</taxon>
        <taxon>Gammaproteobacteria</taxon>
        <taxon>Oceanospirillales</taxon>
        <taxon>Pleioneaceae</taxon>
        <taxon>Aliikangiella</taxon>
    </lineage>
</organism>
<dbReference type="EMBL" id="JBEVCJ010000006">
    <property type="protein sequence ID" value="MET1254935.1"/>
    <property type="molecule type" value="Genomic_DNA"/>
</dbReference>
<dbReference type="Proteomes" id="UP001548189">
    <property type="component" value="Unassembled WGS sequence"/>
</dbReference>
<evidence type="ECO:0008006" key="3">
    <source>
        <dbReference type="Google" id="ProtNLM"/>
    </source>
</evidence>
<sequence>MSSHNIYFSGIGLCSPIAGFKDACAAFYAGLNRFDTFDTMANQSEDAVNISIAPAATNLEGYQGVAKTVKMLNMAFDDLCDNLKAPLPQNDLCILTAMPEPQHRQLALTNQQQSWQEQLNSYISMITMPLFNKLAADNPVLSSAPMQWVFGDRVAFARILNKAIQLINEGSYQHCLLMVADSLINRANLDTLQDAQQVKTDNNPVGFIAGESAAMILLSNQAIGEHAFSLNIQVASDESTIEQAIAQVEPQTPDEENEQQIQLERNLWQGEKLMPLIKQLISQNYENQWFPRCFSDINGTEYRAVEFGNLQVKLKQAYPKAYFMQPLIPSLSFGEQGTMTGPLAFACAIAGMQRGLARHNEMLITLSEQSGKRAAIALRM</sequence>
<reference evidence="1 2" key="1">
    <citation type="submission" date="2024-06" db="EMBL/GenBank/DDBJ databases">
        <authorList>
            <person name="Li F."/>
        </authorList>
    </citation>
    <scope>NUCLEOTIDE SEQUENCE [LARGE SCALE GENOMIC DNA]</scope>
    <source>
        <strain evidence="1 2">GXAS 311</strain>
    </source>
</reference>
<gene>
    <name evidence="1" type="ORF">ABVT43_07350</name>
</gene>
<evidence type="ECO:0000313" key="2">
    <source>
        <dbReference type="Proteomes" id="UP001548189"/>
    </source>
</evidence>